<evidence type="ECO:0000313" key="5">
    <source>
        <dbReference type="Proteomes" id="UP000287198"/>
    </source>
</evidence>
<evidence type="ECO:0000259" key="3">
    <source>
        <dbReference type="PROSITE" id="PS51371"/>
    </source>
</evidence>
<gene>
    <name evidence="4" type="ORF">CWI69_06995</name>
</gene>
<dbReference type="Pfam" id="PF00571">
    <property type="entry name" value="CBS"/>
    <property type="match status" value="2"/>
</dbReference>
<reference evidence="5" key="1">
    <citation type="journal article" date="2018" name="Front. Microbiol.">
        <title>Genome-Based Analysis Reveals the Taxonomy and Diversity of the Family Idiomarinaceae.</title>
        <authorList>
            <person name="Liu Y."/>
            <person name="Lai Q."/>
            <person name="Shao Z."/>
        </authorList>
    </citation>
    <scope>NUCLEOTIDE SEQUENCE [LARGE SCALE GENOMIC DNA]</scope>
    <source>
        <strain evidence="5">BH195</strain>
    </source>
</reference>
<sequence>MQVKNVMTTQPQYLKDNVSIREAALTMRNNKSGFEPLTDATKVTGVITDRDVTVRAVAEGKSLDDKASSIATERVLYTYQDDDVEDVVQNMVEQKVQRLLVLNNRENKDLVGVVTLGDIANHCEDPQLALKIVKASRTYN</sequence>
<dbReference type="PANTHER" id="PTHR48108:SF34">
    <property type="entry name" value="CBS DOMAIN-CONTAINING PROTEIN YHCV"/>
    <property type="match status" value="1"/>
</dbReference>
<keyword evidence="1" id="KW-0677">Repeat</keyword>
<dbReference type="PANTHER" id="PTHR48108">
    <property type="entry name" value="CBS DOMAIN-CONTAINING PROTEIN CBSX2, CHLOROPLASTIC"/>
    <property type="match status" value="1"/>
</dbReference>
<dbReference type="PROSITE" id="PS51371">
    <property type="entry name" value="CBS"/>
    <property type="match status" value="2"/>
</dbReference>
<dbReference type="RefSeq" id="WP_126763244.1">
    <property type="nucleotide sequence ID" value="NZ_JBHLTZ010000012.1"/>
</dbReference>
<dbReference type="InterPro" id="IPR000644">
    <property type="entry name" value="CBS_dom"/>
</dbReference>
<protein>
    <submittedName>
        <fullName evidence="4">CBS domain-containing protein</fullName>
    </submittedName>
</protein>
<dbReference type="InterPro" id="IPR046342">
    <property type="entry name" value="CBS_dom_sf"/>
</dbReference>
<keyword evidence="2" id="KW-0129">CBS domain</keyword>
<dbReference type="Gene3D" id="3.10.580.10">
    <property type="entry name" value="CBS-domain"/>
    <property type="match status" value="1"/>
</dbReference>
<evidence type="ECO:0000256" key="1">
    <source>
        <dbReference type="ARBA" id="ARBA00022737"/>
    </source>
</evidence>
<proteinExistence type="predicted"/>
<dbReference type="Proteomes" id="UP000287198">
    <property type="component" value="Unassembled WGS sequence"/>
</dbReference>
<feature type="domain" description="CBS" evidence="3">
    <location>
        <begin position="7"/>
        <end position="63"/>
    </location>
</feature>
<dbReference type="SUPFAM" id="SSF54631">
    <property type="entry name" value="CBS-domain pair"/>
    <property type="match status" value="1"/>
</dbReference>
<dbReference type="EMBL" id="PIPW01000002">
    <property type="protein sequence ID" value="RUO52783.1"/>
    <property type="molecule type" value="Genomic_DNA"/>
</dbReference>
<accession>A0A432XVV2</accession>
<name>A0A432XVV2_9GAMM</name>
<evidence type="ECO:0000256" key="2">
    <source>
        <dbReference type="PROSITE-ProRule" id="PRU00703"/>
    </source>
</evidence>
<feature type="domain" description="CBS" evidence="3">
    <location>
        <begin position="71"/>
        <end position="130"/>
    </location>
</feature>
<evidence type="ECO:0000313" key="4">
    <source>
        <dbReference type="EMBL" id="RUO52783.1"/>
    </source>
</evidence>
<organism evidence="4 5">
    <name type="scientific">Pseudidiomarina halophila</name>
    <dbReference type="NCBI Taxonomy" id="1449799"/>
    <lineage>
        <taxon>Bacteria</taxon>
        <taxon>Pseudomonadati</taxon>
        <taxon>Pseudomonadota</taxon>
        <taxon>Gammaproteobacteria</taxon>
        <taxon>Alteromonadales</taxon>
        <taxon>Idiomarinaceae</taxon>
        <taxon>Pseudidiomarina</taxon>
    </lineage>
</organism>
<dbReference type="SMART" id="SM00116">
    <property type="entry name" value="CBS"/>
    <property type="match status" value="2"/>
</dbReference>
<dbReference type="InterPro" id="IPR051462">
    <property type="entry name" value="CBS_domain-containing"/>
</dbReference>
<dbReference type="AlphaFoldDB" id="A0A432XVV2"/>
<dbReference type="OrthoDB" id="9794094at2"/>
<keyword evidence="5" id="KW-1185">Reference proteome</keyword>
<comment type="caution">
    <text evidence="4">The sequence shown here is derived from an EMBL/GenBank/DDBJ whole genome shotgun (WGS) entry which is preliminary data.</text>
</comment>